<dbReference type="EMBL" id="JBBPBM010000104">
    <property type="protein sequence ID" value="KAK8508029.1"/>
    <property type="molecule type" value="Genomic_DNA"/>
</dbReference>
<organism evidence="1 2">
    <name type="scientific">Hibiscus sabdariffa</name>
    <name type="common">roselle</name>
    <dbReference type="NCBI Taxonomy" id="183260"/>
    <lineage>
        <taxon>Eukaryota</taxon>
        <taxon>Viridiplantae</taxon>
        <taxon>Streptophyta</taxon>
        <taxon>Embryophyta</taxon>
        <taxon>Tracheophyta</taxon>
        <taxon>Spermatophyta</taxon>
        <taxon>Magnoliopsida</taxon>
        <taxon>eudicotyledons</taxon>
        <taxon>Gunneridae</taxon>
        <taxon>Pentapetalae</taxon>
        <taxon>rosids</taxon>
        <taxon>malvids</taxon>
        <taxon>Malvales</taxon>
        <taxon>Malvaceae</taxon>
        <taxon>Malvoideae</taxon>
        <taxon>Hibiscus</taxon>
    </lineage>
</organism>
<comment type="caution">
    <text evidence="1">The sequence shown here is derived from an EMBL/GenBank/DDBJ whole genome shotgun (WGS) entry which is preliminary data.</text>
</comment>
<sequence>MSRRASGRVQRSSSLLLPLSSHARGAAATLRFQGNPSTQCGIDHRNIFRSDIELDRYSRAQTMKVVDSSVFRFVNGDTCVVMLLEHMLVPVVSVT</sequence>
<accession>A0ABR2BM96</accession>
<proteinExistence type="predicted"/>
<evidence type="ECO:0000313" key="2">
    <source>
        <dbReference type="Proteomes" id="UP001472677"/>
    </source>
</evidence>
<reference evidence="1 2" key="1">
    <citation type="journal article" date="2024" name="G3 (Bethesda)">
        <title>Genome assembly of Hibiscus sabdariffa L. provides insights into metabolisms of medicinal natural products.</title>
        <authorList>
            <person name="Kim T."/>
        </authorList>
    </citation>
    <scope>NUCLEOTIDE SEQUENCE [LARGE SCALE GENOMIC DNA]</scope>
    <source>
        <strain evidence="1">TK-2024</strain>
        <tissue evidence="1">Old leaves</tissue>
    </source>
</reference>
<gene>
    <name evidence="1" type="ORF">V6N12_025137</name>
</gene>
<name>A0ABR2BM96_9ROSI</name>
<protein>
    <submittedName>
        <fullName evidence="1">Uncharacterized protein</fullName>
    </submittedName>
</protein>
<dbReference type="Proteomes" id="UP001472677">
    <property type="component" value="Unassembled WGS sequence"/>
</dbReference>
<evidence type="ECO:0000313" key="1">
    <source>
        <dbReference type="EMBL" id="KAK8508029.1"/>
    </source>
</evidence>
<keyword evidence="2" id="KW-1185">Reference proteome</keyword>